<dbReference type="Proteomes" id="UP000284177">
    <property type="component" value="Unassembled WGS sequence"/>
</dbReference>
<dbReference type="SUPFAM" id="SSF159672">
    <property type="entry name" value="CbiG N-terminal domain-like"/>
    <property type="match status" value="1"/>
</dbReference>
<feature type="domain" description="CobE/GbiG C-terminal" evidence="1">
    <location>
        <begin position="219"/>
        <end position="336"/>
    </location>
</feature>
<dbReference type="RefSeq" id="WP_120170110.1">
    <property type="nucleotide sequence ID" value="NZ_MCIB01000034.1"/>
</dbReference>
<dbReference type="Pfam" id="PF11760">
    <property type="entry name" value="CbiG_N"/>
    <property type="match status" value="1"/>
</dbReference>
<evidence type="ECO:0000313" key="5">
    <source>
        <dbReference type="Proteomes" id="UP000284177"/>
    </source>
</evidence>
<gene>
    <name evidence="4" type="ORF">BET03_04485</name>
</gene>
<dbReference type="Pfam" id="PF01890">
    <property type="entry name" value="CbiG_C"/>
    <property type="match status" value="1"/>
</dbReference>
<evidence type="ECO:0008006" key="6">
    <source>
        <dbReference type="Google" id="ProtNLM"/>
    </source>
</evidence>
<dbReference type="Gene3D" id="3.40.50.11220">
    <property type="match status" value="1"/>
</dbReference>
<feature type="domain" description="Cobalamin biosynthesis central region" evidence="3">
    <location>
        <begin position="134"/>
        <end position="216"/>
    </location>
</feature>
<dbReference type="NCBIfam" id="NF004466">
    <property type="entry name" value="PRK05788.1-4"/>
    <property type="match status" value="1"/>
</dbReference>
<name>A0A419SZM0_9FIRM</name>
<dbReference type="OrthoDB" id="9781023at2"/>
<sequence length="341" mass="37948">MKWAVITLTRGALSLGKRIKRKIPDIDLYTQPKWNDTDAISIAQNFKNFVGNIFTRYEVIIFIMATGIVVRTISEYIEDKTKDPGVLVIDEEGNHVISLLSGHIGGANSAAVKVAELIGAKPIITTASDVKNTIAVDTLAMKLNCEIENLEDAKKITSLIVNDEIVEIKSDIKIRIPLPKNIILNDLNNNHNIKGTIHITNKKIIDDHKSKVHLIPKNIVIGIGCRRGIPKKSIINAIDTVLNKLNLHPKSIKNFATVDIKRNEKGLIEASNYYNVSIKIFTKNEIKKVENKFNTSEFVRKTIGVGAVCEPCAYLSSNKGKFLLKKTSFNGITIAVWEEEI</sequence>
<dbReference type="GO" id="GO:0009236">
    <property type="term" value="P:cobalamin biosynthetic process"/>
    <property type="evidence" value="ECO:0007669"/>
    <property type="project" value="InterPro"/>
</dbReference>
<dbReference type="PANTHER" id="PTHR37477">
    <property type="entry name" value="COBALT-PRECORRIN-5A HYDROLASE"/>
    <property type="match status" value="1"/>
</dbReference>
<accession>A0A419SZM0</accession>
<proteinExistence type="predicted"/>
<dbReference type="InterPro" id="IPR038029">
    <property type="entry name" value="GbiG_N_sf"/>
</dbReference>
<dbReference type="PANTHER" id="PTHR37477:SF1">
    <property type="entry name" value="COBALT-PRECORRIN-5A HYDROLASE"/>
    <property type="match status" value="1"/>
</dbReference>
<keyword evidence="5" id="KW-1185">Reference proteome</keyword>
<dbReference type="InterPro" id="IPR036518">
    <property type="entry name" value="CobE/GbiG_C_sf"/>
</dbReference>
<comment type="caution">
    <text evidence="4">The sequence shown here is derived from an EMBL/GenBank/DDBJ whole genome shotgun (WGS) entry which is preliminary data.</text>
</comment>
<dbReference type="SUPFAM" id="SSF159664">
    <property type="entry name" value="CobE/GbiG C-terminal domain-like"/>
    <property type="match status" value="1"/>
</dbReference>
<evidence type="ECO:0000259" key="1">
    <source>
        <dbReference type="Pfam" id="PF01890"/>
    </source>
</evidence>
<evidence type="ECO:0000259" key="3">
    <source>
        <dbReference type="Pfam" id="PF11761"/>
    </source>
</evidence>
<protein>
    <recommendedName>
        <fullName evidence="6">Cobalamin biosynthesis protein CbiG</fullName>
    </recommendedName>
</protein>
<dbReference type="Gene3D" id="3.30.420.180">
    <property type="entry name" value="CobE/GbiG C-terminal domain"/>
    <property type="match status" value="1"/>
</dbReference>
<dbReference type="EMBL" id="MCIB01000034">
    <property type="protein sequence ID" value="RKD30601.1"/>
    <property type="molecule type" value="Genomic_DNA"/>
</dbReference>
<dbReference type="AlphaFoldDB" id="A0A419SZM0"/>
<evidence type="ECO:0000313" key="4">
    <source>
        <dbReference type="EMBL" id="RKD30601.1"/>
    </source>
</evidence>
<dbReference type="InterPro" id="IPR021744">
    <property type="entry name" value="CbiG_N"/>
</dbReference>
<dbReference type="InterPro" id="IPR021745">
    <property type="entry name" value="CbiG_mid"/>
</dbReference>
<evidence type="ECO:0000259" key="2">
    <source>
        <dbReference type="Pfam" id="PF11760"/>
    </source>
</evidence>
<reference evidence="4 5" key="1">
    <citation type="submission" date="2016-08" db="EMBL/GenBank/DDBJ databases">
        <title>Novel Firmicutes and Novel Genomes.</title>
        <authorList>
            <person name="Poppleton D.I."/>
            <person name="Gribaldo S."/>
        </authorList>
    </citation>
    <scope>NUCLEOTIDE SEQUENCE [LARGE SCALE GENOMIC DNA]</scope>
    <source>
        <strain evidence="4 5">CTT3</strain>
    </source>
</reference>
<dbReference type="InterPro" id="IPR052553">
    <property type="entry name" value="CbiG_hydrolase"/>
</dbReference>
<dbReference type="Pfam" id="PF11761">
    <property type="entry name" value="CbiG_mid"/>
    <property type="match status" value="1"/>
</dbReference>
<organism evidence="4 5">
    <name type="scientific">Thermohalobacter berrensis</name>
    <dbReference type="NCBI Taxonomy" id="99594"/>
    <lineage>
        <taxon>Bacteria</taxon>
        <taxon>Bacillati</taxon>
        <taxon>Bacillota</taxon>
        <taxon>Tissierellia</taxon>
        <taxon>Tissierellales</taxon>
        <taxon>Thermohalobacteraceae</taxon>
        <taxon>Thermohalobacter</taxon>
    </lineage>
</organism>
<dbReference type="InterPro" id="IPR002750">
    <property type="entry name" value="CobE/GbiG_C"/>
</dbReference>
<feature type="domain" description="Cobalamin synthesis G N-terminal" evidence="2">
    <location>
        <begin position="49"/>
        <end position="129"/>
    </location>
</feature>